<gene>
    <name evidence="2" type="ORF">IFE08_05650</name>
</gene>
<proteinExistence type="predicted"/>
<sequence>MKKTILIAGVLVLVSAVLFTGCPDKYEEATYTKENITLKFKNTTDKTCYVEIKGKSKDVKGAASISTEGFESTIDFPAVLKTEVPNNQEKKITVKDVVTSGKTSKKTKDYYPQFQITVTDSNGTGGYKTFYSDSKDQYTGGTFYIKKNVFGFTIEFSN</sequence>
<accession>A0A7S6WS78</accession>
<protein>
    <recommendedName>
        <fullName evidence="4">Lipoprotein</fullName>
    </recommendedName>
</protein>
<dbReference type="PROSITE" id="PS51257">
    <property type="entry name" value="PROKAR_LIPOPROTEIN"/>
    <property type="match status" value="1"/>
</dbReference>
<dbReference type="EMBL" id="CP061839">
    <property type="protein sequence ID" value="QOW61847.1"/>
    <property type="molecule type" value="Genomic_DNA"/>
</dbReference>
<feature type="chain" id="PRO_5032826496" description="Lipoprotein" evidence="1">
    <location>
        <begin position="21"/>
        <end position="158"/>
    </location>
</feature>
<evidence type="ECO:0008006" key="4">
    <source>
        <dbReference type="Google" id="ProtNLM"/>
    </source>
</evidence>
<evidence type="ECO:0000313" key="2">
    <source>
        <dbReference type="EMBL" id="QOW61847.1"/>
    </source>
</evidence>
<evidence type="ECO:0000256" key="1">
    <source>
        <dbReference type="SAM" id="SignalP"/>
    </source>
</evidence>
<name>A0A7S6WS78_9SPIR</name>
<reference evidence="2 3" key="1">
    <citation type="submission" date="2020-09" db="EMBL/GenBank/DDBJ databases">
        <title>Characterization of Treponema spp. from bovine digital dermatitis in Korea.</title>
        <authorList>
            <person name="Espiritu H.M."/>
            <person name="Cho Y.I."/>
            <person name="Mamuad L."/>
        </authorList>
    </citation>
    <scope>NUCLEOTIDE SEQUENCE [LARGE SCALE GENOMIC DNA]</scope>
    <source>
        <strain evidence="2 3">KS1</strain>
    </source>
</reference>
<evidence type="ECO:0000313" key="3">
    <source>
        <dbReference type="Proteomes" id="UP000593915"/>
    </source>
</evidence>
<dbReference type="RefSeq" id="WP_194077354.1">
    <property type="nucleotide sequence ID" value="NZ_CP061839.1"/>
</dbReference>
<organism evidence="2 3">
    <name type="scientific">Treponema pedis</name>
    <dbReference type="NCBI Taxonomy" id="409322"/>
    <lineage>
        <taxon>Bacteria</taxon>
        <taxon>Pseudomonadati</taxon>
        <taxon>Spirochaetota</taxon>
        <taxon>Spirochaetia</taxon>
        <taxon>Spirochaetales</taxon>
        <taxon>Treponemataceae</taxon>
        <taxon>Treponema</taxon>
    </lineage>
</organism>
<dbReference type="AlphaFoldDB" id="A0A7S6WS78"/>
<dbReference type="Proteomes" id="UP000593915">
    <property type="component" value="Chromosome"/>
</dbReference>
<feature type="signal peptide" evidence="1">
    <location>
        <begin position="1"/>
        <end position="20"/>
    </location>
</feature>
<keyword evidence="1" id="KW-0732">Signal</keyword>